<dbReference type="OrthoDB" id="1706509at2"/>
<protein>
    <submittedName>
        <fullName evidence="2">Uncharacterized protein</fullName>
    </submittedName>
</protein>
<organism evidence="2 3">
    <name type="scientific">Anaeromicrobium sediminis</name>
    <dbReference type="NCBI Taxonomy" id="1478221"/>
    <lineage>
        <taxon>Bacteria</taxon>
        <taxon>Bacillati</taxon>
        <taxon>Bacillota</taxon>
        <taxon>Clostridia</taxon>
        <taxon>Peptostreptococcales</taxon>
        <taxon>Thermotaleaceae</taxon>
        <taxon>Anaeromicrobium</taxon>
    </lineage>
</organism>
<name>A0A267MNP0_9FIRM</name>
<evidence type="ECO:0000256" key="1">
    <source>
        <dbReference type="SAM" id="Phobius"/>
    </source>
</evidence>
<sequence length="173" mass="20955">MDSLFSVETTIEKRDYRKCMYSYAFILTKFKLYLIIAPILASVVINYILETDSIKYFIFNVIVVFILIVIAVSLKLEYQINRLIKTDKFWNATRKLDFYKDYLIKSISVIEGYSKIKYEQYYKVIEMKEYFLCFYNIQLVLIIRKKDMESETCDKLRDIFKEEMGKKYRKINI</sequence>
<reference evidence="2 3" key="1">
    <citation type="submission" date="2017-06" db="EMBL/GenBank/DDBJ databases">
        <title>Draft genome sequence of anaerobic fermentative bacterium Anaeromicrobium sediminis DY2726D isolated from West Pacific Ocean sediments.</title>
        <authorList>
            <person name="Zeng X."/>
        </authorList>
    </citation>
    <scope>NUCLEOTIDE SEQUENCE [LARGE SCALE GENOMIC DNA]</scope>
    <source>
        <strain evidence="2 3">DY2726D</strain>
    </source>
</reference>
<keyword evidence="1" id="KW-0812">Transmembrane</keyword>
<dbReference type="AlphaFoldDB" id="A0A267MNP0"/>
<dbReference type="RefSeq" id="WP_095130303.1">
    <property type="nucleotide sequence ID" value="NZ_NIBG01000001.1"/>
</dbReference>
<feature type="transmembrane region" description="Helical" evidence="1">
    <location>
        <begin position="21"/>
        <end position="48"/>
    </location>
</feature>
<keyword evidence="1" id="KW-0472">Membrane</keyword>
<keyword evidence="1" id="KW-1133">Transmembrane helix</keyword>
<feature type="transmembrane region" description="Helical" evidence="1">
    <location>
        <begin position="54"/>
        <end position="74"/>
    </location>
</feature>
<dbReference type="EMBL" id="NIBG01000001">
    <property type="protein sequence ID" value="PAB61156.1"/>
    <property type="molecule type" value="Genomic_DNA"/>
</dbReference>
<evidence type="ECO:0000313" key="3">
    <source>
        <dbReference type="Proteomes" id="UP000216024"/>
    </source>
</evidence>
<keyword evidence="3" id="KW-1185">Reference proteome</keyword>
<dbReference type="Proteomes" id="UP000216024">
    <property type="component" value="Unassembled WGS sequence"/>
</dbReference>
<evidence type="ECO:0000313" key="2">
    <source>
        <dbReference type="EMBL" id="PAB61156.1"/>
    </source>
</evidence>
<gene>
    <name evidence="2" type="ORF">CCE28_01655</name>
</gene>
<proteinExistence type="predicted"/>
<accession>A0A267MNP0</accession>
<comment type="caution">
    <text evidence="2">The sequence shown here is derived from an EMBL/GenBank/DDBJ whole genome shotgun (WGS) entry which is preliminary data.</text>
</comment>